<evidence type="ECO:0000256" key="6">
    <source>
        <dbReference type="ARBA" id="ARBA00023136"/>
    </source>
</evidence>
<keyword evidence="6 7" id="KW-0472">Membrane</keyword>
<evidence type="ECO:0000256" key="7">
    <source>
        <dbReference type="HAMAP-Rule" id="MF_01147"/>
    </source>
</evidence>
<dbReference type="HAMAP" id="MF_01147">
    <property type="entry name" value="Lgt"/>
    <property type="match status" value="1"/>
</dbReference>
<feature type="binding site" evidence="7">
    <location>
        <position position="154"/>
    </location>
    <ligand>
        <name>a 1,2-diacyl-sn-glycero-3-phospho-(1'-sn-glycerol)</name>
        <dbReference type="ChEBI" id="CHEBI:64716"/>
    </ligand>
</feature>
<feature type="transmembrane region" description="Helical" evidence="7">
    <location>
        <begin position="27"/>
        <end position="45"/>
    </location>
</feature>
<reference evidence="8 9" key="2">
    <citation type="journal article" date="2016" name="Sci. Rep.">
        <title>The genome of Rhizobiales bacteria in predatory ants reveals urease gene functions but no genes for nitrogen fixation.</title>
        <authorList>
            <person name="Neuvonen M.M."/>
            <person name="Tamarit D."/>
            <person name="Naslund K."/>
            <person name="Liebig J."/>
            <person name="Feldhaar H."/>
            <person name="Moran N.A."/>
            <person name="Guy L."/>
            <person name="Andersson S.G."/>
        </authorList>
    </citation>
    <scope>NUCLEOTIDE SEQUENCE [LARGE SCALE GENOMIC DNA]</scope>
    <source>
        <strain evidence="8 9">Hsal</strain>
    </source>
</reference>
<organism evidence="8 9">
    <name type="scientific">Candidatus Tokpelaia hoelldobleri</name>
    <dbReference type="NCBI Taxonomy" id="1902579"/>
    <lineage>
        <taxon>Bacteria</taxon>
        <taxon>Pseudomonadati</taxon>
        <taxon>Pseudomonadota</taxon>
        <taxon>Alphaproteobacteria</taxon>
        <taxon>Hyphomicrobiales</taxon>
        <taxon>Candidatus Tokpelaia</taxon>
    </lineage>
</organism>
<keyword evidence="5 7" id="KW-1133">Transmembrane helix</keyword>
<evidence type="ECO:0000256" key="5">
    <source>
        <dbReference type="ARBA" id="ARBA00022989"/>
    </source>
</evidence>
<dbReference type="GO" id="GO:0042158">
    <property type="term" value="P:lipoprotein biosynthetic process"/>
    <property type="evidence" value="ECO:0007669"/>
    <property type="project" value="UniProtKB-UniRule"/>
</dbReference>
<comment type="pathway">
    <text evidence="7">Protein modification; lipoprotein biosynthesis (diacylglyceryl transfer).</text>
</comment>
<keyword evidence="3 7" id="KW-0808">Transferase</keyword>
<name>A0A1U9JVI1_9HYPH</name>
<evidence type="ECO:0000256" key="4">
    <source>
        <dbReference type="ARBA" id="ARBA00022692"/>
    </source>
</evidence>
<dbReference type="Pfam" id="PF01790">
    <property type="entry name" value="LGT"/>
    <property type="match status" value="1"/>
</dbReference>
<feature type="transmembrane region" description="Helical" evidence="7">
    <location>
        <begin position="70"/>
        <end position="90"/>
    </location>
</feature>
<evidence type="ECO:0000313" key="8">
    <source>
        <dbReference type="EMBL" id="AQS41884.1"/>
    </source>
</evidence>
<feature type="transmembrane region" description="Helical" evidence="7">
    <location>
        <begin position="215"/>
        <end position="232"/>
    </location>
</feature>
<dbReference type="NCBIfam" id="TIGR00544">
    <property type="entry name" value="lgt"/>
    <property type="match status" value="1"/>
</dbReference>
<dbReference type="KEGG" id="thd:BHV28_11980"/>
<comment type="catalytic activity">
    <reaction evidence="7">
        <text>L-cysteinyl-[prolipoprotein] + a 1,2-diacyl-sn-glycero-3-phospho-(1'-sn-glycerol) = an S-1,2-diacyl-sn-glyceryl-L-cysteinyl-[prolipoprotein] + sn-glycerol 1-phosphate + H(+)</text>
        <dbReference type="Rhea" id="RHEA:56712"/>
        <dbReference type="Rhea" id="RHEA-COMP:14679"/>
        <dbReference type="Rhea" id="RHEA-COMP:14680"/>
        <dbReference type="ChEBI" id="CHEBI:15378"/>
        <dbReference type="ChEBI" id="CHEBI:29950"/>
        <dbReference type="ChEBI" id="CHEBI:57685"/>
        <dbReference type="ChEBI" id="CHEBI:64716"/>
        <dbReference type="ChEBI" id="CHEBI:140658"/>
        <dbReference type="EC" id="2.5.1.145"/>
    </reaction>
</comment>
<comment type="function">
    <text evidence="7">Catalyzes the transfer of the diacylglyceryl group from phosphatidylglycerol to the sulfhydryl group of the N-terminal cysteine of a prolipoprotein, the first step in the formation of mature lipoproteins.</text>
</comment>
<gene>
    <name evidence="7 8" type="primary">lgt</name>
    <name evidence="8" type="ORF">BHV28_11980</name>
</gene>
<dbReference type="PANTHER" id="PTHR30589:SF0">
    <property type="entry name" value="PHOSPHATIDYLGLYCEROL--PROLIPOPROTEIN DIACYLGLYCERYL TRANSFERASE"/>
    <property type="match status" value="1"/>
</dbReference>
<reference evidence="8 9" key="1">
    <citation type="journal article" date="2010" name="Science">
        <title>Genomic comparison of the ants Camponotus floridanus and Harpegnathos saltator.</title>
        <authorList>
            <person name="Bonasio R."/>
            <person name="Zhang G."/>
            <person name="Ye C."/>
            <person name="Mutti N.S."/>
            <person name="Fang X."/>
            <person name="Qin N."/>
            <person name="Donahue G."/>
            <person name="Yang P."/>
            <person name="Li Q."/>
            <person name="Li C."/>
            <person name="Zhang P."/>
            <person name="Huang Z."/>
            <person name="Berger S.L."/>
            <person name="Reinberg D."/>
            <person name="Wang J."/>
            <person name="Liebig J."/>
        </authorList>
    </citation>
    <scope>NUCLEOTIDE SEQUENCE [LARGE SCALE GENOMIC DNA]</scope>
    <source>
        <strain evidence="8 9">Hsal</strain>
    </source>
</reference>
<dbReference type="InterPro" id="IPR001640">
    <property type="entry name" value="Lgt"/>
</dbReference>
<feature type="transmembrane region" description="Helical" evidence="7">
    <location>
        <begin position="252"/>
        <end position="271"/>
    </location>
</feature>
<dbReference type="UniPathway" id="UPA00664"/>
<accession>A0A1U9JVI1</accession>
<dbReference type="GO" id="GO:0008961">
    <property type="term" value="F:phosphatidylglycerol-prolipoprotein diacylglyceryl transferase activity"/>
    <property type="evidence" value="ECO:0007669"/>
    <property type="project" value="UniProtKB-UniRule"/>
</dbReference>
<dbReference type="GO" id="GO:0005886">
    <property type="term" value="C:plasma membrane"/>
    <property type="evidence" value="ECO:0007669"/>
    <property type="project" value="UniProtKB-SubCell"/>
</dbReference>
<dbReference type="EC" id="2.5.1.145" evidence="7"/>
<feature type="transmembrane region" description="Helical" evidence="7">
    <location>
        <begin position="110"/>
        <end position="129"/>
    </location>
</feature>
<proteinExistence type="inferred from homology"/>
<dbReference type="PANTHER" id="PTHR30589">
    <property type="entry name" value="PROLIPOPROTEIN DIACYLGLYCERYL TRANSFERASE"/>
    <property type="match status" value="1"/>
</dbReference>
<feature type="transmembrane region" description="Helical" evidence="7">
    <location>
        <begin position="190"/>
        <end position="208"/>
    </location>
</feature>
<dbReference type="AlphaFoldDB" id="A0A1U9JVI1"/>
<dbReference type="Proteomes" id="UP000188912">
    <property type="component" value="Chromosome"/>
</dbReference>
<protein>
    <recommendedName>
        <fullName evidence="7">Phosphatidylglycerol--prolipoprotein diacylglyceryl transferase</fullName>
        <ecNumber evidence="7">2.5.1.145</ecNumber>
    </recommendedName>
</protein>
<comment type="similarity">
    <text evidence="1 7">Belongs to the Lgt family.</text>
</comment>
<evidence type="ECO:0000256" key="1">
    <source>
        <dbReference type="ARBA" id="ARBA00007150"/>
    </source>
</evidence>
<keyword evidence="2 7" id="KW-1003">Cell membrane</keyword>
<keyword evidence="4 7" id="KW-0812">Transmembrane</keyword>
<evidence type="ECO:0000313" key="9">
    <source>
        <dbReference type="Proteomes" id="UP000188912"/>
    </source>
</evidence>
<dbReference type="STRING" id="1902579.BHV28_11980"/>
<comment type="subcellular location">
    <subcellularLocation>
        <location evidence="7">Cell membrane</location>
        <topology evidence="7">Multi-pass membrane protein</topology>
    </subcellularLocation>
</comment>
<evidence type="ECO:0000256" key="2">
    <source>
        <dbReference type="ARBA" id="ARBA00022475"/>
    </source>
</evidence>
<evidence type="ECO:0000256" key="3">
    <source>
        <dbReference type="ARBA" id="ARBA00022679"/>
    </source>
</evidence>
<dbReference type="EMBL" id="CP017315">
    <property type="protein sequence ID" value="AQS41884.1"/>
    <property type="molecule type" value="Genomic_DNA"/>
</dbReference>
<keyword evidence="9" id="KW-1185">Reference proteome</keyword>
<sequence length="277" mass="30853">MQTPVIMAAIPFPDIDPVIFAIGPLKLHWYGLGYVAGILFAWWYGKRLLRNKKLWKNDTPPFVADKLDDFVIWAAIGVVAGGRLGEVLLWENRDYYLAHPAKIFAVWDGGMAFHGGFIGTVIMILLFALKNKIKIWPMLDTIAAGVPVGLGVVRVCNFINNELWGRETDVPWAIALPNGDIRHPSQLYEAGLEGLALFILLAVLIFVFKALKKQGLVAGTFVAGYGAARFTAEFFREPSMDYDYGGWLTRGMSLSLPMVLTGIAIVIWSFYKNRRSA</sequence>
<feature type="transmembrane region" description="Helical" evidence="7">
    <location>
        <begin position="141"/>
        <end position="160"/>
    </location>
</feature>